<dbReference type="AlphaFoldDB" id="A0A4R2GZX2"/>
<evidence type="ECO:0000256" key="1">
    <source>
        <dbReference type="SAM" id="MobiDB-lite"/>
    </source>
</evidence>
<name>A0A4R2GZX2_9SPHI</name>
<gene>
    <name evidence="3" type="ORF">EV200_1165</name>
    <name evidence="2" type="ORF">GCM10011413_42630</name>
</gene>
<keyword evidence="5" id="KW-1185">Reference proteome</keyword>
<reference evidence="2" key="4">
    <citation type="submission" date="2024-05" db="EMBL/GenBank/DDBJ databases">
        <authorList>
            <person name="Sun Q."/>
            <person name="Zhou Y."/>
        </authorList>
    </citation>
    <scope>NUCLEOTIDE SEQUENCE</scope>
    <source>
        <strain evidence="2">CGMCC 1.15644</strain>
    </source>
</reference>
<feature type="region of interest" description="Disordered" evidence="1">
    <location>
        <begin position="152"/>
        <end position="178"/>
    </location>
</feature>
<accession>A0A4R2GZX2</accession>
<proteinExistence type="predicted"/>
<dbReference type="OrthoDB" id="799145at2"/>
<feature type="compositionally biased region" description="Low complexity" evidence="1">
    <location>
        <begin position="152"/>
        <end position="169"/>
    </location>
</feature>
<dbReference type="RefSeq" id="WP_132536540.1">
    <property type="nucleotide sequence ID" value="NZ_BMJO01000015.1"/>
</dbReference>
<dbReference type="EMBL" id="BMJO01000015">
    <property type="protein sequence ID" value="GGE71331.1"/>
    <property type="molecule type" value="Genomic_DNA"/>
</dbReference>
<protein>
    <recommendedName>
        <fullName evidence="6">SprT-like family protein</fullName>
    </recommendedName>
</protein>
<evidence type="ECO:0008006" key="6">
    <source>
        <dbReference type="Google" id="ProtNLM"/>
    </source>
</evidence>
<reference evidence="3 4" key="3">
    <citation type="submission" date="2019-03" db="EMBL/GenBank/DDBJ databases">
        <title>Genomic Encyclopedia of Type Strains, Phase IV (KMG-IV): sequencing the most valuable type-strain genomes for metagenomic binning, comparative biology and taxonomic classification.</title>
        <authorList>
            <person name="Goeker M."/>
        </authorList>
    </citation>
    <scope>NUCLEOTIDE SEQUENCE [LARGE SCALE GENOMIC DNA]</scope>
    <source>
        <strain evidence="3 4">DSM 103236</strain>
    </source>
</reference>
<reference evidence="5" key="2">
    <citation type="journal article" date="2019" name="Int. J. Syst. Evol. Microbiol.">
        <title>The Global Catalogue of Microorganisms (GCM) 10K type strain sequencing project: providing services to taxonomists for standard genome sequencing and annotation.</title>
        <authorList>
            <consortium name="The Broad Institute Genomics Platform"/>
            <consortium name="The Broad Institute Genome Sequencing Center for Infectious Disease"/>
            <person name="Wu L."/>
            <person name="Ma J."/>
        </authorList>
    </citation>
    <scope>NUCLEOTIDE SEQUENCE [LARGE SCALE GENOMIC DNA]</scope>
    <source>
        <strain evidence="5">CGMCC 1.15644</strain>
    </source>
</reference>
<sequence length="178" mass="19618">MILYGIPNITGIDANGNDVVTITNGSTNPITGNITLNLNAAKDLGVVATMIHELMHSYFIYGIKHTTDSEKFFFQDMNQYLYDNQSYPITEQYDVAQHEQMAATYVNSMGSLLQAYAIERGILTSPDSSIDLATYYKDIMWRNLSMSQGKVKAPNAARAKANGAREANNQSGTNKKGC</sequence>
<dbReference type="Proteomes" id="UP000295684">
    <property type="component" value="Unassembled WGS sequence"/>
</dbReference>
<evidence type="ECO:0000313" key="4">
    <source>
        <dbReference type="Proteomes" id="UP000295684"/>
    </source>
</evidence>
<dbReference type="EMBL" id="SLWO01000016">
    <property type="protein sequence ID" value="TCO17542.1"/>
    <property type="molecule type" value="Genomic_DNA"/>
</dbReference>
<organism evidence="3 4">
    <name type="scientific">Pedobacter psychrotolerans</name>
    <dbReference type="NCBI Taxonomy" id="1843235"/>
    <lineage>
        <taxon>Bacteria</taxon>
        <taxon>Pseudomonadati</taxon>
        <taxon>Bacteroidota</taxon>
        <taxon>Sphingobacteriia</taxon>
        <taxon>Sphingobacteriales</taxon>
        <taxon>Sphingobacteriaceae</taxon>
        <taxon>Pedobacter</taxon>
    </lineage>
</organism>
<reference evidence="2" key="1">
    <citation type="journal article" date="2014" name="Int. J. Syst. Evol. Microbiol.">
        <title>Complete genome of a new Firmicutes species belonging to the dominant human colonic microbiota ('Ruminococcus bicirculans') reveals two chromosomes and a selective capacity to utilize plant glucans.</title>
        <authorList>
            <consortium name="NISC Comparative Sequencing Program"/>
            <person name="Wegmann U."/>
            <person name="Louis P."/>
            <person name="Goesmann A."/>
            <person name="Henrissat B."/>
            <person name="Duncan S.H."/>
            <person name="Flint H.J."/>
        </authorList>
    </citation>
    <scope>NUCLEOTIDE SEQUENCE</scope>
    <source>
        <strain evidence="2">CGMCC 1.15644</strain>
    </source>
</reference>
<dbReference type="Proteomes" id="UP000622648">
    <property type="component" value="Unassembled WGS sequence"/>
</dbReference>
<evidence type="ECO:0000313" key="2">
    <source>
        <dbReference type="EMBL" id="GGE71331.1"/>
    </source>
</evidence>
<evidence type="ECO:0000313" key="3">
    <source>
        <dbReference type="EMBL" id="TCO17542.1"/>
    </source>
</evidence>
<comment type="caution">
    <text evidence="3">The sequence shown here is derived from an EMBL/GenBank/DDBJ whole genome shotgun (WGS) entry which is preliminary data.</text>
</comment>
<evidence type="ECO:0000313" key="5">
    <source>
        <dbReference type="Proteomes" id="UP000622648"/>
    </source>
</evidence>